<dbReference type="Proteomes" id="UP000000263">
    <property type="component" value="Chromosome"/>
</dbReference>
<evidence type="ECO:0000256" key="3">
    <source>
        <dbReference type="ARBA" id="ARBA00011918"/>
    </source>
</evidence>
<dbReference type="PANTHER" id="PTHR10815:SF14">
    <property type="entry name" value="BIFUNCTIONAL TRANSCRIPTIONAL ACTIVATOR_DNA REPAIR ENZYME ADA"/>
    <property type="match status" value="1"/>
</dbReference>
<dbReference type="SUPFAM" id="SSF46767">
    <property type="entry name" value="Methylated DNA-protein cysteine methyltransferase, C-terminal domain"/>
    <property type="match status" value="1"/>
</dbReference>
<dbReference type="AlphaFoldDB" id="A7NIW3"/>
<dbReference type="NCBIfam" id="TIGR00589">
    <property type="entry name" value="ogt"/>
    <property type="match status" value="1"/>
</dbReference>
<reference evidence="11 12" key="1">
    <citation type="submission" date="2007-08" db="EMBL/GenBank/DDBJ databases">
        <title>Complete sequence of Roseiflexus castenholzii DSM 13941.</title>
        <authorList>
            <consortium name="US DOE Joint Genome Institute"/>
            <person name="Copeland A."/>
            <person name="Lucas S."/>
            <person name="Lapidus A."/>
            <person name="Barry K."/>
            <person name="Glavina del Rio T."/>
            <person name="Dalin E."/>
            <person name="Tice H."/>
            <person name="Pitluck S."/>
            <person name="Thompson L.S."/>
            <person name="Brettin T."/>
            <person name="Bruce D."/>
            <person name="Detter J.C."/>
            <person name="Han C."/>
            <person name="Tapia R."/>
            <person name="Schmutz J."/>
            <person name="Larimer F."/>
            <person name="Land M."/>
            <person name="Hauser L."/>
            <person name="Kyrpides N."/>
            <person name="Mikhailova N."/>
            <person name="Bryant D.A."/>
            <person name="Hanada S."/>
            <person name="Tsukatani Y."/>
            <person name="Richardson P."/>
        </authorList>
    </citation>
    <scope>NUCLEOTIDE SEQUENCE [LARGE SCALE GENOMIC DNA]</scope>
    <source>
        <strain evidence="12">DSM 13941 / HLO8</strain>
    </source>
</reference>
<dbReference type="GO" id="GO:0032259">
    <property type="term" value="P:methylation"/>
    <property type="evidence" value="ECO:0007669"/>
    <property type="project" value="UniProtKB-KW"/>
</dbReference>
<accession>A7NIW3</accession>
<dbReference type="Gene3D" id="1.10.10.10">
    <property type="entry name" value="Winged helix-like DNA-binding domain superfamily/Winged helix DNA-binding domain"/>
    <property type="match status" value="1"/>
</dbReference>
<dbReference type="EC" id="2.1.1.63" evidence="3"/>
<evidence type="ECO:0000313" key="12">
    <source>
        <dbReference type="Proteomes" id="UP000000263"/>
    </source>
</evidence>
<evidence type="ECO:0000256" key="7">
    <source>
        <dbReference type="ARBA" id="ARBA00023204"/>
    </source>
</evidence>
<keyword evidence="7" id="KW-0234">DNA repair</keyword>
<dbReference type="GO" id="GO:0006281">
    <property type="term" value="P:DNA repair"/>
    <property type="evidence" value="ECO:0007669"/>
    <property type="project" value="UniProtKB-KW"/>
</dbReference>
<dbReference type="InterPro" id="IPR036631">
    <property type="entry name" value="MGMT_N_sf"/>
</dbReference>
<evidence type="ECO:0000313" key="11">
    <source>
        <dbReference type="EMBL" id="ABU57421.1"/>
    </source>
</evidence>
<dbReference type="PROSITE" id="PS00374">
    <property type="entry name" value="MGMT"/>
    <property type="match status" value="1"/>
</dbReference>
<name>A7NIW3_ROSCS</name>
<dbReference type="GO" id="GO:0003908">
    <property type="term" value="F:methylated-DNA-[protein]-cysteine S-methyltransferase activity"/>
    <property type="evidence" value="ECO:0007669"/>
    <property type="project" value="UniProtKB-EC"/>
</dbReference>
<dbReference type="EMBL" id="CP000804">
    <property type="protein sequence ID" value="ABU57421.1"/>
    <property type="molecule type" value="Genomic_DNA"/>
</dbReference>
<dbReference type="STRING" id="383372.Rcas_1325"/>
<proteinExistence type="inferred from homology"/>
<dbReference type="KEGG" id="rca:Rcas_1325"/>
<dbReference type="SUPFAM" id="SSF53155">
    <property type="entry name" value="Methylated DNA-protein cysteine methyltransferase domain"/>
    <property type="match status" value="1"/>
</dbReference>
<keyword evidence="6" id="KW-0227">DNA damage</keyword>
<dbReference type="OrthoDB" id="9802228at2"/>
<evidence type="ECO:0000259" key="10">
    <source>
        <dbReference type="Pfam" id="PF02870"/>
    </source>
</evidence>
<dbReference type="eggNOG" id="COG0350">
    <property type="taxonomic scope" value="Bacteria"/>
</dbReference>
<keyword evidence="5 11" id="KW-0808">Transferase</keyword>
<dbReference type="InterPro" id="IPR014048">
    <property type="entry name" value="MethylDNA_cys_MeTrfase_DNA-bd"/>
</dbReference>
<feature type="domain" description="Methylguanine DNA methyltransferase ribonuclease-like" evidence="10">
    <location>
        <begin position="7"/>
        <end position="83"/>
    </location>
</feature>
<evidence type="ECO:0000259" key="9">
    <source>
        <dbReference type="Pfam" id="PF01035"/>
    </source>
</evidence>
<dbReference type="Pfam" id="PF02870">
    <property type="entry name" value="Methyltransf_1N"/>
    <property type="match status" value="1"/>
</dbReference>
<evidence type="ECO:0000256" key="2">
    <source>
        <dbReference type="ARBA" id="ARBA00008711"/>
    </source>
</evidence>
<evidence type="ECO:0000256" key="4">
    <source>
        <dbReference type="ARBA" id="ARBA00022603"/>
    </source>
</evidence>
<comment type="similarity">
    <text evidence="2">Belongs to the MGMT family.</text>
</comment>
<evidence type="ECO:0000256" key="8">
    <source>
        <dbReference type="ARBA" id="ARBA00049348"/>
    </source>
</evidence>
<dbReference type="Pfam" id="PF01035">
    <property type="entry name" value="DNA_binding_1"/>
    <property type="match status" value="1"/>
</dbReference>
<keyword evidence="4 11" id="KW-0489">Methyltransferase</keyword>
<dbReference type="CDD" id="cd06445">
    <property type="entry name" value="ATase"/>
    <property type="match status" value="1"/>
</dbReference>
<dbReference type="InterPro" id="IPR036217">
    <property type="entry name" value="MethylDNA_cys_MeTrfase_DNAb"/>
</dbReference>
<dbReference type="InterPro" id="IPR008332">
    <property type="entry name" value="MethylG_MeTrfase_N"/>
</dbReference>
<evidence type="ECO:0000256" key="6">
    <source>
        <dbReference type="ARBA" id="ARBA00022763"/>
    </source>
</evidence>
<comment type="catalytic activity">
    <reaction evidence="1">
        <text>a 4-O-methyl-thymidine in DNA + L-cysteinyl-[protein] = a thymidine in DNA + S-methyl-L-cysteinyl-[protein]</text>
        <dbReference type="Rhea" id="RHEA:53428"/>
        <dbReference type="Rhea" id="RHEA-COMP:10131"/>
        <dbReference type="Rhea" id="RHEA-COMP:10132"/>
        <dbReference type="Rhea" id="RHEA-COMP:13555"/>
        <dbReference type="Rhea" id="RHEA-COMP:13556"/>
        <dbReference type="ChEBI" id="CHEBI:29950"/>
        <dbReference type="ChEBI" id="CHEBI:82612"/>
        <dbReference type="ChEBI" id="CHEBI:137386"/>
        <dbReference type="ChEBI" id="CHEBI:137387"/>
        <dbReference type="EC" id="2.1.1.63"/>
    </reaction>
</comment>
<dbReference type="InterPro" id="IPR036388">
    <property type="entry name" value="WH-like_DNA-bd_sf"/>
</dbReference>
<dbReference type="RefSeq" id="WP_012119850.1">
    <property type="nucleotide sequence ID" value="NC_009767.1"/>
</dbReference>
<feature type="domain" description="Methylated-DNA-[protein]-cysteine S-methyltransferase DNA binding" evidence="9">
    <location>
        <begin position="88"/>
        <end position="167"/>
    </location>
</feature>
<protein>
    <recommendedName>
        <fullName evidence="3">methylated-DNA--[protein]-cysteine S-methyltransferase</fullName>
        <ecNumber evidence="3">2.1.1.63</ecNumber>
    </recommendedName>
</protein>
<dbReference type="PANTHER" id="PTHR10815">
    <property type="entry name" value="METHYLATED-DNA--PROTEIN-CYSTEINE METHYLTRANSFERASE"/>
    <property type="match status" value="1"/>
</dbReference>
<dbReference type="HOGENOM" id="CLU_000445_52_2_0"/>
<organism evidence="11 12">
    <name type="scientific">Roseiflexus castenholzii (strain DSM 13941 / HLO8)</name>
    <dbReference type="NCBI Taxonomy" id="383372"/>
    <lineage>
        <taxon>Bacteria</taxon>
        <taxon>Bacillati</taxon>
        <taxon>Chloroflexota</taxon>
        <taxon>Chloroflexia</taxon>
        <taxon>Chloroflexales</taxon>
        <taxon>Roseiflexineae</taxon>
        <taxon>Roseiflexaceae</taxon>
        <taxon>Roseiflexus</taxon>
    </lineage>
</organism>
<evidence type="ECO:0000256" key="5">
    <source>
        <dbReference type="ARBA" id="ARBA00022679"/>
    </source>
</evidence>
<gene>
    <name evidence="11" type="ordered locus">Rcas_1325</name>
</gene>
<dbReference type="InterPro" id="IPR001497">
    <property type="entry name" value="MethylDNA_cys_MeTrfase_AS"/>
</dbReference>
<dbReference type="FunFam" id="1.10.10.10:FF:000214">
    <property type="entry name" value="Methylated-DNA--protein-cysteine methyltransferase"/>
    <property type="match status" value="1"/>
</dbReference>
<evidence type="ECO:0000256" key="1">
    <source>
        <dbReference type="ARBA" id="ARBA00001286"/>
    </source>
</evidence>
<keyword evidence="12" id="KW-1185">Reference proteome</keyword>
<comment type="catalytic activity">
    <reaction evidence="8">
        <text>a 6-O-methyl-2'-deoxyguanosine in DNA + L-cysteinyl-[protein] = S-methyl-L-cysteinyl-[protein] + a 2'-deoxyguanosine in DNA</text>
        <dbReference type="Rhea" id="RHEA:24000"/>
        <dbReference type="Rhea" id="RHEA-COMP:10131"/>
        <dbReference type="Rhea" id="RHEA-COMP:10132"/>
        <dbReference type="Rhea" id="RHEA-COMP:11367"/>
        <dbReference type="Rhea" id="RHEA-COMP:11368"/>
        <dbReference type="ChEBI" id="CHEBI:29950"/>
        <dbReference type="ChEBI" id="CHEBI:82612"/>
        <dbReference type="ChEBI" id="CHEBI:85445"/>
        <dbReference type="ChEBI" id="CHEBI:85448"/>
        <dbReference type="EC" id="2.1.1.63"/>
    </reaction>
</comment>
<dbReference type="Gene3D" id="3.30.160.70">
    <property type="entry name" value="Methylated DNA-protein cysteine methyltransferase domain"/>
    <property type="match status" value="1"/>
</dbReference>
<sequence>MERKRIIRYSVSPSAFGYLLIAATERGICTVALGDNPAALINDLARRFGDTILDQAGGLPGGWMNILLGYLNGERKNLDLPLDVAATPFQQEVWNALRAIPYGTTQTYQQVAQRIGRPDATRAVAQACANNPVALIVPCHRVVRTDGTSGGYRWGIERKRALIAHEAAHIELCAS</sequence>